<feature type="domain" description="YknX-like C-terminal permuted SH3-like" evidence="3">
    <location>
        <begin position="343"/>
        <end position="410"/>
    </location>
</feature>
<evidence type="ECO:0000259" key="3">
    <source>
        <dbReference type="Pfam" id="PF25989"/>
    </source>
</evidence>
<dbReference type="GO" id="GO:1990195">
    <property type="term" value="C:macrolide transmembrane transporter complex"/>
    <property type="evidence" value="ECO:0007669"/>
    <property type="project" value="InterPro"/>
</dbReference>
<organism evidence="4 5">
    <name type="scientific">Henriciella mobilis</name>
    <dbReference type="NCBI Taxonomy" id="2305467"/>
    <lineage>
        <taxon>Bacteria</taxon>
        <taxon>Pseudomonadati</taxon>
        <taxon>Pseudomonadota</taxon>
        <taxon>Alphaproteobacteria</taxon>
        <taxon>Hyphomonadales</taxon>
        <taxon>Hyphomonadaceae</taxon>
        <taxon>Henriciella</taxon>
    </lineage>
</organism>
<sequence>MAARNSRSRPIILASILLSLLVLFAWAFWPRPVAVDLGVVERMPMQVTIDEEARTRVRDAYVVSAPVGGQLLRVDVEPGDAVAGGDSVIARMLAAAPPALDVRTREQARAGVSAAEAALRVARSSLSSAIADQDLAETEFARVSNLSESGAESQARLDQARRVKRAADAAVDTARAVIAMREAELANARAQLIEFQSENGAGAGDDASSSRDGVTIPITAPISGRVLRVMQESETTLAAGQPILEIGDVSNDLEVLAELLSSDAVQVEPGDEVIIDNWGGGEPLSGVVDRVEPWGFTKFSALGVEEQRVNTIIRFSDPLSDRSALGHGYRVEVRIVTWEDDDALTVPSAALFRQGGEWSVFIVEEGRARIVPVDVARNNGQLAALVNGPGEGTEVILYPSDTLVEGVRVERRAQGE</sequence>
<dbReference type="AlphaFoldDB" id="A0A399RT42"/>
<dbReference type="InterPro" id="IPR030190">
    <property type="entry name" value="MacA_alpha-hairpin_sf"/>
</dbReference>
<dbReference type="Gene3D" id="6.10.140.1990">
    <property type="match status" value="1"/>
</dbReference>
<dbReference type="InterPro" id="IPR050465">
    <property type="entry name" value="UPF0194_transport"/>
</dbReference>
<dbReference type="GO" id="GO:0019898">
    <property type="term" value="C:extrinsic component of membrane"/>
    <property type="evidence" value="ECO:0007669"/>
    <property type="project" value="InterPro"/>
</dbReference>
<dbReference type="GO" id="GO:1990961">
    <property type="term" value="P:xenobiotic detoxification by transmembrane export across the plasma membrane"/>
    <property type="evidence" value="ECO:0007669"/>
    <property type="project" value="InterPro"/>
</dbReference>
<dbReference type="Proteomes" id="UP000266385">
    <property type="component" value="Unassembled WGS sequence"/>
</dbReference>
<evidence type="ECO:0000313" key="4">
    <source>
        <dbReference type="EMBL" id="RIJ33032.1"/>
    </source>
</evidence>
<dbReference type="PANTHER" id="PTHR32347">
    <property type="entry name" value="EFFLUX SYSTEM COMPONENT YKNX-RELATED"/>
    <property type="match status" value="1"/>
</dbReference>
<evidence type="ECO:0000313" key="5">
    <source>
        <dbReference type="Proteomes" id="UP000266385"/>
    </source>
</evidence>
<comment type="subcellular location">
    <subcellularLocation>
        <location evidence="1">Cell envelope</location>
    </subcellularLocation>
</comment>
<dbReference type="OrthoDB" id="9791520at2"/>
<name>A0A399RT42_9PROT</name>
<accession>A0A399RT42</accession>
<dbReference type="GO" id="GO:0030313">
    <property type="term" value="C:cell envelope"/>
    <property type="evidence" value="ECO:0007669"/>
    <property type="project" value="UniProtKB-SubCell"/>
</dbReference>
<dbReference type="PANTHER" id="PTHR32347:SF29">
    <property type="entry name" value="UPF0194 MEMBRANE PROTEIN YBHG"/>
    <property type="match status" value="1"/>
</dbReference>
<dbReference type="Pfam" id="PF25989">
    <property type="entry name" value="YknX_C"/>
    <property type="match status" value="1"/>
</dbReference>
<dbReference type="EMBL" id="QWFX01000005">
    <property type="protein sequence ID" value="RIJ33032.1"/>
    <property type="molecule type" value="Genomic_DNA"/>
</dbReference>
<proteinExistence type="predicted"/>
<evidence type="ECO:0000256" key="2">
    <source>
        <dbReference type="ARBA" id="ARBA00023054"/>
    </source>
</evidence>
<dbReference type="Gene3D" id="2.40.420.20">
    <property type="match status" value="1"/>
</dbReference>
<dbReference type="RefSeq" id="WP_119375110.1">
    <property type="nucleotide sequence ID" value="NZ_QWFX01000005.1"/>
</dbReference>
<dbReference type="Gene3D" id="2.40.50.100">
    <property type="match status" value="1"/>
</dbReference>
<evidence type="ECO:0000256" key="1">
    <source>
        <dbReference type="ARBA" id="ARBA00004196"/>
    </source>
</evidence>
<gene>
    <name evidence="4" type="ORF">D1223_04100</name>
</gene>
<keyword evidence="2" id="KW-0175">Coiled coil</keyword>
<comment type="caution">
    <text evidence="4">The sequence shown here is derived from an EMBL/GenBank/DDBJ whole genome shotgun (WGS) entry which is preliminary data.</text>
</comment>
<reference evidence="4 5" key="1">
    <citation type="submission" date="2018-08" db="EMBL/GenBank/DDBJ databases">
        <title>Henriciella mobilis sp. nov., isolated from seawater.</title>
        <authorList>
            <person name="Cheng H."/>
            <person name="Wu Y.-H."/>
            <person name="Xu X.-W."/>
            <person name="Guo L.-L."/>
        </authorList>
    </citation>
    <scope>NUCLEOTIDE SEQUENCE [LARGE SCALE GENOMIC DNA]</scope>
    <source>
        <strain evidence="4 5">JN25</strain>
    </source>
</reference>
<dbReference type="InterPro" id="IPR058637">
    <property type="entry name" value="YknX-like_C"/>
</dbReference>
<protein>
    <submittedName>
        <fullName evidence="4">HlyD family efflux transporter periplasmic adaptor subunit</fullName>
    </submittedName>
</protein>
<keyword evidence="5" id="KW-1185">Reference proteome</keyword>